<dbReference type="GO" id="GO:0009307">
    <property type="term" value="P:DNA restriction-modification system"/>
    <property type="evidence" value="ECO:0007669"/>
    <property type="project" value="UniProtKB-KW"/>
</dbReference>
<evidence type="ECO:0000256" key="2">
    <source>
        <dbReference type="ARBA" id="ARBA00023125"/>
    </source>
</evidence>
<accession>A0A4R2NNT9</accession>
<organism evidence="3 4">
    <name type="scientific">Rhodovulum adriaticum</name>
    <name type="common">Rhodopseudomonas adriatica</name>
    <dbReference type="NCBI Taxonomy" id="35804"/>
    <lineage>
        <taxon>Bacteria</taxon>
        <taxon>Pseudomonadati</taxon>
        <taxon>Pseudomonadota</taxon>
        <taxon>Alphaproteobacteria</taxon>
        <taxon>Rhodobacterales</taxon>
        <taxon>Paracoccaceae</taxon>
        <taxon>Rhodovulum</taxon>
    </lineage>
</organism>
<dbReference type="AlphaFoldDB" id="A0A4R2NNT9"/>
<evidence type="ECO:0000313" key="3">
    <source>
        <dbReference type="EMBL" id="TCP23272.1"/>
    </source>
</evidence>
<dbReference type="Gene3D" id="3.90.220.20">
    <property type="entry name" value="DNA methylase specificity domains"/>
    <property type="match status" value="1"/>
</dbReference>
<evidence type="ECO:0000313" key="4">
    <source>
        <dbReference type="Proteomes" id="UP000295733"/>
    </source>
</evidence>
<keyword evidence="4" id="KW-1185">Reference proteome</keyword>
<dbReference type="Proteomes" id="UP000295733">
    <property type="component" value="Unassembled WGS sequence"/>
</dbReference>
<proteinExistence type="predicted"/>
<protein>
    <submittedName>
        <fullName evidence="3">Uncharacterized protein</fullName>
    </submittedName>
</protein>
<reference evidence="3 4" key="1">
    <citation type="submission" date="2019-03" db="EMBL/GenBank/DDBJ databases">
        <title>Genomic Encyclopedia of Type Strains, Phase IV (KMG-IV): sequencing the most valuable type-strain genomes for metagenomic binning, comparative biology and taxonomic classification.</title>
        <authorList>
            <person name="Goeker M."/>
        </authorList>
    </citation>
    <scope>NUCLEOTIDE SEQUENCE [LARGE SCALE GENOMIC DNA]</scope>
    <source>
        <strain evidence="3 4">DSM 2781</strain>
    </source>
</reference>
<dbReference type="InterPro" id="IPR044946">
    <property type="entry name" value="Restrct_endonuc_typeI_TRD_sf"/>
</dbReference>
<gene>
    <name evidence="3" type="ORF">EV656_104247</name>
</gene>
<keyword evidence="2" id="KW-0238">DNA-binding</keyword>
<dbReference type="EMBL" id="SLXL01000004">
    <property type="protein sequence ID" value="TCP23272.1"/>
    <property type="molecule type" value="Genomic_DNA"/>
</dbReference>
<keyword evidence="1" id="KW-0680">Restriction system</keyword>
<name>A0A4R2NNT9_RHOAD</name>
<dbReference type="SUPFAM" id="SSF116734">
    <property type="entry name" value="DNA methylase specificity domain"/>
    <property type="match status" value="1"/>
</dbReference>
<comment type="caution">
    <text evidence="3">The sequence shown here is derived from an EMBL/GenBank/DDBJ whole genome shotgun (WGS) entry which is preliminary data.</text>
</comment>
<dbReference type="GO" id="GO:0003677">
    <property type="term" value="F:DNA binding"/>
    <property type="evidence" value="ECO:0007669"/>
    <property type="project" value="UniProtKB-KW"/>
</dbReference>
<evidence type="ECO:0000256" key="1">
    <source>
        <dbReference type="ARBA" id="ARBA00022747"/>
    </source>
</evidence>
<sequence length="90" mass="9862">MKNLNEAIVGRLPVPAVRREEQDKFVSDIQNAHQRNAKVSANIMASIDRLKEYRSALITAAVTGQIDVATYGKAGTTSATLDRIEEEMSS</sequence>